<evidence type="ECO:0000313" key="12">
    <source>
        <dbReference type="Proteomes" id="UP000542342"/>
    </source>
</evidence>
<dbReference type="Gene3D" id="1.10.357.20">
    <property type="entry name" value="SLC41 divalent cation transporters, integral membrane domain"/>
    <property type="match status" value="1"/>
</dbReference>
<dbReference type="GO" id="GO:0015095">
    <property type="term" value="F:magnesium ion transmembrane transporter activity"/>
    <property type="evidence" value="ECO:0007669"/>
    <property type="project" value="InterPro"/>
</dbReference>
<evidence type="ECO:0000256" key="4">
    <source>
        <dbReference type="ARBA" id="ARBA00022692"/>
    </source>
</evidence>
<dbReference type="Proteomes" id="UP000542342">
    <property type="component" value="Unassembled WGS sequence"/>
</dbReference>
<evidence type="ECO:0000256" key="1">
    <source>
        <dbReference type="ARBA" id="ARBA00004141"/>
    </source>
</evidence>
<dbReference type="PANTHER" id="PTHR43773:SF1">
    <property type="entry name" value="MAGNESIUM TRANSPORTER MGTE"/>
    <property type="match status" value="1"/>
</dbReference>
<dbReference type="CDD" id="cd04606">
    <property type="entry name" value="CBS_pair_Mg_transporter"/>
    <property type="match status" value="1"/>
</dbReference>
<comment type="subcellular location">
    <subcellularLocation>
        <location evidence="1">Membrane</location>
        <topology evidence="1">Multi-pass membrane protein</topology>
    </subcellularLocation>
</comment>
<dbReference type="InterPro" id="IPR006669">
    <property type="entry name" value="MgtE_transporter"/>
</dbReference>
<feature type="transmembrane region" description="Helical" evidence="9">
    <location>
        <begin position="187"/>
        <end position="216"/>
    </location>
</feature>
<keyword evidence="3" id="KW-0813">Transport</keyword>
<dbReference type="SMART" id="SM00116">
    <property type="entry name" value="CBS"/>
    <property type="match status" value="2"/>
</dbReference>
<feature type="transmembrane region" description="Helical" evidence="9">
    <location>
        <begin position="164"/>
        <end position="181"/>
    </location>
</feature>
<evidence type="ECO:0000313" key="11">
    <source>
        <dbReference type="EMBL" id="MBA2224889.1"/>
    </source>
</evidence>
<keyword evidence="6 9" id="KW-1133">Transmembrane helix</keyword>
<feature type="domain" description="CBS" evidence="10">
    <location>
        <begin position="78"/>
        <end position="140"/>
    </location>
</feature>
<dbReference type="Pfam" id="PF01769">
    <property type="entry name" value="MgtE"/>
    <property type="match status" value="1"/>
</dbReference>
<dbReference type="GO" id="GO:0016020">
    <property type="term" value="C:membrane"/>
    <property type="evidence" value="ECO:0007669"/>
    <property type="project" value="UniProtKB-SubCell"/>
</dbReference>
<comment type="caution">
    <text evidence="11">The sequence shown here is derived from an EMBL/GenBank/DDBJ whole genome shotgun (WGS) entry which is preliminary data.</text>
</comment>
<keyword evidence="4 9" id="KW-0812">Transmembrane</keyword>
<feature type="transmembrane region" description="Helical" evidence="9">
    <location>
        <begin position="302"/>
        <end position="325"/>
    </location>
</feature>
<gene>
    <name evidence="11" type="ORF">H0921_01790</name>
</gene>
<evidence type="ECO:0000256" key="7">
    <source>
        <dbReference type="ARBA" id="ARBA00023136"/>
    </source>
</evidence>
<name>A0A7V9AAG8_9BACT</name>
<dbReference type="SUPFAM" id="SSF54631">
    <property type="entry name" value="CBS-domain pair"/>
    <property type="match status" value="1"/>
</dbReference>
<comment type="similarity">
    <text evidence="2">Belongs to the SLC41A transporter family.</text>
</comment>
<evidence type="ECO:0000256" key="8">
    <source>
        <dbReference type="PROSITE-ProRule" id="PRU00703"/>
    </source>
</evidence>
<dbReference type="SUPFAM" id="SSF161093">
    <property type="entry name" value="MgtE membrane domain-like"/>
    <property type="match status" value="1"/>
</dbReference>
<evidence type="ECO:0000256" key="3">
    <source>
        <dbReference type="ARBA" id="ARBA00022448"/>
    </source>
</evidence>
<dbReference type="PROSITE" id="PS51371">
    <property type="entry name" value="CBS"/>
    <property type="match status" value="2"/>
</dbReference>
<dbReference type="Gene3D" id="3.10.580.10">
    <property type="entry name" value="CBS-domain"/>
    <property type="match status" value="1"/>
</dbReference>
<dbReference type="InterPro" id="IPR046342">
    <property type="entry name" value="CBS_dom_sf"/>
</dbReference>
<accession>A0A7V9AAG8</accession>
<dbReference type="AlphaFoldDB" id="A0A7V9AAG8"/>
<evidence type="ECO:0000256" key="2">
    <source>
        <dbReference type="ARBA" id="ARBA00009749"/>
    </source>
</evidence>
<evidence type="ECO:0000256" key="6">
    <source>
        <dbReference type="ARBA" id="ARBA00022989"/>
    </source>
</evidence>
<keyword evidence="12" id="KW-1185">Reference proteome</keyword>
<dbReference type="InterPro" id="IPR036739">
    <property type="entry name" value="SLC41_membr_dom_sf"/>
</dbReference>
<dbReference type="RefSeq" id="WP_194536301.1">
    <property type="nucleotide sequence ID" value="NZ_JACEFB010000001.1"/>
</dbReference>
<dbReference type="PANTHER" id="PTHR43773">
    <property type="entry name" value="MAGNESIUM TRANSPORTER MGTE"/>
    <property type="match status" value="1"/>
</dbReference>
<keyword evidence="8" id="KW-0129">CBS domain</keyword>
<organism evidence="11 12">
    <name type="scientific">Thermogemmata fonticola</name>
    <dbReference type="NCBI Taxonomy" id="2755323"/>
    <lineage>
        <taxon>Bacteria</taxon>
        <taxon>Pseudomonadati</taxon>
        <taxon>Planctomycetota</taxon>
        <taxon>Planctomycetia</taxon>
        <taxon>Gemmatales</taxon>
        <taxon>Gemmataceae</taxon>
        <taxon>Thermogemmata</taxon>
    </lineage>
</organism>
<evidence type="ECO:0000256" key="5">
    <source>
        <dbReference type="ARBA" id="ARBA00022842"/>
    </source>
</evidence>
<keyword evidence="7 9" id="KW-0472">Membrane</keyword>
<evidence type="ECO:0000259" key="10">
    <source>
        <dbReference type="PROSITE" id="PS51371"/>
    </source>
</evidence>
<sequence length="331" mass="36464">MAVQSILNEPVSRHMRTDPCRLLAGQTVGEALEHLRRQAPSGRVVYFYVVDQDNRLLGVVPTRRLLLSDPHTRVDDIMVRSVIAIPHTATVLEACEFFTMHRFLAFPVVDDQKRLVGVVDVDLYTHELTDLERREGNEDLFQLIGVHLTESNQKRVVLAFRSRFPWLLTNITGGLLAAWLADAYADVATLVLVTPFIPVVLALAESVSIQSVSLALETLHGVRATWHLYLRRLIREALVGLMLGAACGTVVALAAWLWKKNIYAGLSLFLGIGGSVAAAAIVGMSIPLIVRILRYNPQVASGPIALASADMITLLLYFNLGRWLLGPTAMS</sequence>
<dbReference type="InterPro" id="IPR000644">
    <property type="entry name" value="CBS_dom"/>
</dbReference>
<protein>
    <submittedName>
        <fullName evidence="11">Magnesium transporter</fullName>
    </submittedName>
</protein>
<proteinExistence type="inferred from homology"/>
<dbReference type="InterPro" id="IPR006667">
    <property type="entry name" value="SLC41_membr_dom"/>
</dbReference>
<dbReference type="Pfam" id="PF00571">
    <property type="entry name" value="CBS"/>
    <property type="match status" value="2"/>
</dbReference>
<feature type="domain" description="CBS" evidence="10">
    <location>
        <begin position="15"/>
        <end position="77"/>
    </location>
</feature>
<feature type="transmembrane region" description="Helical" evidence="9">
    <location>
        <begin position="237"/>
        <end position="258"/>
    </location>
</feature>
<dbReference type="EMBL" id="JACEFB010000001">
    <property type="protein sequence ID" value="MBA2224889.1"/>
    <property type="molecule type" value="Genomic_DNA"/>
</dbReference>
<feature type="transmembrane region" description="Helical" evidence="9">
    <location>
        <begin position="264"/>
        <end position="290"/>
    </location>
</feature>
<evidence type="ECO:0000256" key="9">
    <source>
        <dbReference type="SAM" id="Phobius"/>
    </source>
</evidence>
<keyword evidence="5" id="KW-0460">Magnesium</keyword>
<reference evidence="11 12" key="1">
    <citation type="submission" date="2020-07" db="EMBL/GenBank/DDBJ databases">
        <title>Thermogemmata thermophila gen. nov., sp. nov., a novel moderate thermophilic planctomycete from a Kamchatka hot spring.</title>
        <authorList>
            <person name="Elcheninov A.G."/>
            <person name="Podosokorskaya O.A."/>
            <person name="Kovaleva O.L."/>
            <person name="Novikov A."/>
            <person name="Bonch-Osmolovskaya E.A."/>
            <person name="Toshchakov S.V."/>
            <person name="Kublanov I.V."/>
        </authorList>
    </citation>
    <scope>NUCLEOTIDE SEQUENCE [LARGE SCALE GENOMIC DNA]</scope>
    <source>
        <strain evidence="11 12">2918</strain>
    </source>
</reference>